<dbReference type="Proteomes" id="UP000321947">
    <property type="component" value="Unassembled WGS sequence"/>
</dbReference>
<gene>
    <name evidence="3" type="ORF">E5676_scaffold447G001590</name>
    <name evidence="2" type="ORF">E6C27_scaffold320G00710</name>
</gene>
<evidence type="ECO:0000313" key="4">
    <source>
        <dbReference type="Proteomes" id="UP000321393"/>
    </source>
</evidence>
<reference evidence="4 5" key="1">
    <citation type="submission" date="2019-08" db="EMBL/GenBank/DDBJ databases">
        <title>Draft genome sequences of two oriental melons (Cucumis melo L. var makuwa).</title>
        <authorList>
            <person name="Kwon S.-Y."/>
        </authorList>
    </citation>
    <scope>NUCLEOTIDE SEQUENCE [LARGE SCALE GENOMIC DNA]</scope>
    <source>
        <strain evidence="5">cv. Chang Bougi</strain>
        <strain evidence="4">cv. SW 3</strain>
        <tissue evidence="2">Leaf</tissue>
    </source>
</reference>
<evidence type="ECO:0000256" key="1">
    <source>
        <dbReference type="SAM" id="MobiDB-lite"/>
    </source>
</evidence>
<evidence type="ECO:0000313" key="2">
    <source>
        <dbReference type="EMBL" id="KAA0043628.1"/>
    </source>
</evidence>
<protein>
    <submittedName>
        <fullName evidence="2">Gag/pol protein</fullName>
    </submittedName>
</protein>
<evidence type="ECO:0000313" key="5">
    <source>
        <dbReference type="Proteomes" id="UP000321947"/>
    </source>
</evidence>
<name>A0A5A7TLB7_CUCMM</name>
<dbReference type="EMBL" id="SSTD01011480">
    <property type="protein sequence ID" value="TYK09737.1"/>
    <property type="molecule type" value="Genomic_DNA"/>
</dbReference>
<feature type="region of interest" description="Disordered" evidence="1">
    <location>
        <begin position="1"/>
        <end position="56"/>
    </location>
</feature>
<dbReference type="Proteomes" id="UP000321393">
    <property type="component" value="Unassembled WGS sequence"/>
</dbReference>
<dbReference type="EMBL" id="SSTE01015080">
    <property type="protein sequence ID" value="KAA0043628.1"/>
    <property type="molecule type" value="Genomic_DNA"/>
</dbReference>
<accession>A0A5A7TLB7</accession>
<comment type="caution">
    <text evidence="2">The sequence shown here is derived from an EMBL/GenBank/DDBJ whole genome shotgun (WGS) entry which is preliminary data.</text>
</comment>
<proteinExistence type="predicted"/>
<organism evidence="2 4">
    <name type="scientific">Cucumis melo var. makuwa</name>
    <name type="common">Oriental melon</name>
    <dbReference type="NCBI Taxonomy" id="1194695"/>
    <lineage>
        <taxon>Eukaryota</taxon>
        <taxon>Viridiplantae</taxon>
        <taxon>Streptophyta</taxon>
        <taxon>Embryophyta</taxon>
        <taxon>Tracheophyta</taxon>
        <taxon>Spermatophyta</taxon>
        <taxon>Magnoliopsida</taxon>
        <taxon>eudicotyledons</taxon>
        <taxon>Gunneridae</taxon>
        <taxon>Pentapetalae</taxon>
        <taxon>rosids</taxon>
        <taxon>fabids</taxon>
        <taxon>Cucurbitales</taxon>
        <taxon>Cucurbitaceae</taxon>
        <taxon>Benincaseae</taxon>
        <taxon>Cucumis</taxon>
    </lineage>
</organism>
<evidence type="ECO:0000313" key="3">
    <source>
        <dbReference type="EMBL" id="TYK09737.1"/>
    </source>
</evidence>
<dbReference type="AlphaFoldDB" id="A0A5A7TLB7"/>
<sequence length="155" mass="16940">MGKGKEVEAKVATTEKKFMGGSSSKNKVGLSQMKKNGKGKTPKNSKGNKVAKGLRTKTPLKLVHSNLYGSMTVKVQECSKLLLQSKASSLPENHEQGQPPSWPTNLRTKNGVVGLDFVMYTLESKEGGVFRLAPYVRSYPLGLIPEMRCLLGKRC</sequence>
<feature type="compositionally biased region" description="Basic and acidic residues" evidence="1">
    <location>
        <begin position="1"/>
        <end position="18"/>
    </location>
</feature>